<evidence type="ECO:0000313" key="1">
    <source>
        <dbReference type="EMBL" id="RSU12258.1"/>
    </source>
</evidence>
<comment type="caution">
    <text evidence="1">The sequence shown here is derived from an EMBL/GenBank/DDBJ whole genome shotgun (WGS) entry which is preliminary data.</text>
</comment>
<dbReference type="AlphaFoldDB" id="A0A430AW32"/>
<proteinExistence type="predicted"/>
<dbReference type="RefSeq" id="WP_126808697.1">
    <property type="nucleotide sequence ID" value="NZ_NGKA01000008.1"/>
</dbReference>
<gene>
    <name evidence="1" type="ORF">CBF29_06570</name>
</gene>
<sequence>MTNIEEYNEFDRRVRELEDGISRLVLSANLSYDSDLHMEITRAYTTLYRDLHSSGLNEEYKNHFRILINELLREAEIDVDIMLKNISISIDNQ</sequence>
<evidence type="ECO:0000313" key="2">
    <source>
        <dbReference type="Proteomes" id="UP000287605"/>
    </source>
</evidence>
<dbReference type="Proteomes" id="UP000287605">
    <property type="component" value="Unassembled WGS sequence"/>
</dbReference>
<keyword evidence="2" id="KW-1185">Reference proteome</keyword>
<name>A0A430AW32_9ENTE</name>
<organism evidence="1 2">
    <name type="scientific">Vagococcus elongatus</name>
    <dbReference type="NCBI Taxonomy" id="180344"/>
    <lineage>
        <taxon>Bacteria</taxon>
        <taxon>Bacillati</taxon>
        <taxon>Bacillota</taxon>
        <taxon>Bacilli</taxon>
        <taxon>Lactobacillales</taxon>
        <taxon>Enterococcaceae</taxon>
        <taxon>Vagococcus</taxon>
    </lineage>
</organism>
<accession>A0A430AW32</accession>
<dbReference type="EMBL" id="NGKA01000008">
    <property type="protein sequence ID" value="RSU12258.1"/>
    <property type="molecule type" value="Genomic_DNA"/>
</dbReference>
<protein>
    <submittedName>
        <fullName evidence="1">Uncharacterized protein</fullName>
    </submittedName>
</protein>
<reference evidence="1 2" key="1">
    <citation type="submission" date="2017-05" db="EMBL/GenBank/DDBJ databases">
        <title>Vagococcus spp. assemblies.</title>
        <authorList>
            <person name="Gulvik C.A."/>
        </authorList>
    </citation>
    <scope>NUCLEOTIDE SEQUENCE [LARGE SCALE GENOMIC DNA]</scope>
    <source>
        <strain evidence="1 2">CCUG 51432</strain>
    </source>
</reference>